<evidence type="ECO:0000256" key="2">
    <source>
        <dbReference type="ARBA" id="ARBA00022898"/>
    </source>
</evidence>
<organism evidence="5 6">
    <name type="scientific">Streptomyces achromogenes</name>
    <dbReference type="NCBI Taxonomy" id="67255"/>
    <lineage>
        <taxon>Bacteria</taxon>
        <taxon>Bacillati</taxon>
        <taxon>Actinomycetota</taxon>
        <taxon>Actinomycetes</taxon>
        <taxon>Kitasatosporales</taxon>
        <taxon>Streptomycetaceae</taxon>
        <taxon>Streptomyces</taxon>
    </lineage>
</organism>
<dbReference type="Gene3D" id="3.90.1150.10">
    <property type="entry name" value="Aspartate Aminotransferase, domain 1"/>
    <property type="match status" value="1"/>
</dbReference>
<comment type="cofactor">
    <cofactor evidence="1">
        <name>pyridoxal 5'-phosphate</name>
        <dbReference type="ChEBI" id="CHEBI:597326"/>
    </cofactor>
</comment>
<evidence type="ECO:0000256" key="4">
    <source>
        <dbReference type="SAM" id="MobiDB-lite"/>
    </source>
</evidence>
<dbReference type="Proteomes" id="UP001243364">
    <property type="component" value="Unassembled WGS sequence"/>
</dbReference>
<dbReference type="Gene3D" id="3.40.640.10">
    <property type="entry name" value="Type I PLP-dependent aspartate aminotransferase-like (Major domain)"/>
    <property type="match status" value="1"/>
</dbReference>
<reference evidence="5 6" key="1">
    <citation type="submission" date="2023-07" db="EMBL/GenBank/DDBJ databases">
        <title>Comparative genomics of wheat-associated soil bacteria to identify genetic determinants of phenazine resistance.</title>
        <authorList>
            <person name="Mouncey N."/>
        </authorList>
    </citation>
    <scope>NUCLEOTIDE SEQUENCE [LARGE SCALE GENOMIC DNA]</scope>
    <source>
        <strain evidence="5 6">W4I19-2</strain>
    </source>
</reference>
<gene>
    <name evidence="5" type="ORF">QFZ56_006247</name>
</gene>
<feature type="region of interest" description="Disordered" evidence="4">
    <location>
        <begin position="1"/>
        <end position="38"/>
    </location>
</feature>
<comment type="similarity">
    <text evidence="3">Belongs to the class-III pyridoxal-phosphate-dependent aminotransferase family.</text>
</comment>
<dbReference type="InterPro" id="IPR015422">
    <property type="entry name" value="PyrdxlP-dep_Trfase_small"/>
</dbReference>
<dbReference type="EC" id="5.4.3.8" evidence="5"/>
<dbReference type="EMBL" id="JAUSYA010000001">
    <property type="protein sequence ID" value="MDQ0687284.1"/>
    <property type="molecule type" value="Genomic_DNA"/>
</dbReference>
<proteinExistence type="inferred from homology"/>
<dbReference type="InterPro" id="IPR015421">
    <property type="entry name" value="PyrdxlP-dep_Trfase_major"/>
</dbReference>
<comment type="caution">
    <text evidence="5">The sequence shown here is derived from an EMBL/GenBank/DDBJ whole genome shotgun (WGS) entry which is preliminary data.</text>
</comment>
<dbReference type="Pfam" id="PF00202">
    <property type="entry name" value="Aminotran_3"/>
    <property type="match status" value="2"/>
</dbReference>
<keyword evidence="2 3" id="KW-0663">Pyridoxal phosphate</keyword>
<keyword evidence="5" id="KW-0413">Isomerase</keyword>
<dbReference type="GO" id="GO:0042286">
    <property type="term" value="F:glutamate-1-semialdehyde 2,1-aminomutase activity"/>
    <property type="evidence" value="ECO:0007669"/>
    <property type="project" value="UniProtKB-EC"/>
</dbReference>
<dbReference type="InterPro" id="IPR005814">
    <property type="entry name" value="Aminotrans_3"/>
</dbReference>
<accession>A0ABU0Q9K7</accession>
<dbReference type="PANTHER" id="PTHR43713:SF3">
    <property type="entry name" value="GLUTAMATE-1-SEMIALDEHYDE 2,1-AMINOMUTASE 1, CHLOROPLASTIC-RELATED"/>
    <property type="match status" value="1"/>
</dbReference>
<dbReference type="SUPFAM" id="SSF53383">
    <property type="entry name" value="PLP-dependent transferases"/>
    <property type="match status" value="1"/>
</dbReference>
<sequence>MTATDEAVASSHLAQSLAPPTGSSPPSPGRRFTATGGGMALDDRWHAQSARTDARAATRGDVVGPCASGQTRYPRYFSRAAGPYLWDLDGRRYVDFTLGYGPVVLGHADERVTEAVLAELRNGNCIAPLWSRRQSELTDLLTSVVPGAEMAYLLKTGSDATSTAVRLSRIFTGRDKVIRWGYNGWHDWAAGIPAGISEGTRADTLLFEYSDLSTLREAFARHPGQVACVLMMPFGDETAPEGHLQKIRDIAHEHGALFVLDEMRSGFRLGLSGAQGLLGVQADVSTFSKAMANGHPISAVVGRADVLSTLARTRISSTFYADPAPMAAALATIRILRDTDAFERMWKVGSAFQDGLSALVDQHRVPARVVGYPPMPFLQFTHADPVMRERMSTAFAAEAAQHGVLLHPSHQWFLSAAHTGEDIEFALHGCNQALSALEPVLATQAA</sequence>
<evidence type="ECO:0000313" key="6">
    <source>
        <dbReference type="Proteomes" id="UP001243364"/>
    </source>
</evidence>
<name>A0ABU0Q9K7_STRAH</name>
<evidence type="ECO:0000256" key="3">
    <source>
        <dbReference type="RuleBase" id="RU003560"/>
    </source>
</evidence>
<evidence type="ECO:0000256" key="1">
    <source>
        <dbReference type="ARBA" id="ARBA00001933"/>
    </source>
</evidence>
<keyword evidence="6" id="KW-1185">Reference proteome</keyword>
<dbReference type="InterPro" id="IPR015424">
    <property type="entry name" value="PyrdxlP-dep_Trfase"/>
</dbReference>
<dbReference type="PANTHER" id="PTHR43713">
    <property type="entry name" value="GLUTAMATE-1-SEMIALDEHYDE 2,1-AMINOMUTASE"/>
    <property type="match status" value="1"/>
</dbReference>
<evidence type="ECO:0000313" key="5">
    <source>
        <dbReference type="EMBL" id="MDQ0687284.1"/>
    </source>
</evidence>
<protein>
    <submittedName>
        <fullName evidence="5">Glutamate-1-semialdehyde 2,1-aminomutase</fullName>
        <ecNumber evidence="5">5.4.3.8</ecNumber>
    </submittedName>
</protein>